<dbReference type="AlphaFoldDB" id="S4NUK6"/>
<dbReference type="SUPFAM" id="SSF50729">
    <property type="entry name" value="PH domain-like"/>
    <property type="match status" value="1"/>
</dbReference>
<dbReference type="FunFam" id="2.30.29.30:FF:000024">
    <property type="entry name" value="Spectrin beta chain"/>
    <property type="match status" value="1"/>
</dbReference>
<dbReference type="GO" id="GO:0005543">
    <property type="term" value="F:phospholipid binding"/>
    <property type="evidence" value="ECO:0007669"/>
    <property type="project" value="InterPro"/>
</dbReference>
<dbReference type="PANTHER" id="PTHR23175:SF23">
    <property type="entry name" value="PDZ DOMAIN-CONTAINING PROTEIN"/>
    <property type="match status" value="1"/>
</dbReference>
<dbReference type="EMBL" id="GAIX01013297">
    <property type="protein sequence ID" value="JAA79263.1"/>
    <property type="molecule type" value="Transcribed_RNA"/>
</dbReference>
<dbReference type="InterPro" id="IPR001605">
    <property type="entry name" value="PH_dom-spectrin-type"/>
</dbReference>
<dbReference type="PANTHER" id="PTHR23175">
    <property type="entry name" value="PDZ DOMAIN-CONTAINING PROTEIN"/>
    <property type="match status" value="1"/>
</dbReference>
<dbReference type="InterPro" id="IPR041681">
    <property type="entry name" value="PH_9"/>
</dbReference>
<dbReference type="InterPro" id="IPR011993">
    <property type="entry name" value="PH-like_dom_sf"/>
</dbReference>
<accession>S4NUK6</accession>
<dbReference type="InterPro" id="IPR001849">
    <property type="entry name" value="PH_domain"/>
</dbReference>
<dbReference type="PROSITE" id="PS50003">
    <property type="entry name" value="PH_DOMAIN"/>
    <property type="match status" value="1"/>
</dbReference>
<proteinExistence type="predicted"/>
<evidence type="ECO:0000256" key="1">
    <source>
        <dbReference type="SAM" id="MobiDB-lite"/>
    </source>
</evidence>
<feature type="domain" description="PH" evidence="2">
    <location>
        <begin position="1"/>
        <end position="76"/>
    </location>
</feature>
<evidence type="ECO:0000259" key="2">
    <source>
        <dbReference type="PROSITE" id="PS50003"/>
    </source>
</evidence>
<organism evidence="3">
    <name type="scientific">Pararge aegeria</name>
    <name type="common">speckled wood butterfly</name>
    <dbReference type="NCBI Taxonomy" id="116150"/>
    <lineage>
        <taxon>Eukaryota</taxon>
        <taxon>Metazoa</taxon>
        <taxon>Ecdysozoa</taxon>
        <taxon>Arthropoda</taxon>
        <taxon>Hexapoda</taxon>
        <taxon>Insecta</taxon>
        <taxon>Pterygota</taxon>
        <taxon>Neoptera</taxon>
        <taxon>Endopterygota</taxon>
        <taxon>Lepidoptera</taxon>
        <taxon>Glossata</taxon>
        <taxon>Ditrysia</taxon>
        <taxon>Papilionoidea</taxon>
        <taxon>Nymphalidae</taxon>
        <taxon>Satyrinae</taxon>
        <taxon>Satyrini</taxon>
        <taxon>Parargina</taxon>
        <taxon>Pararge</taxon>
    </lineage>
</organism>
<feature type="region of interest" description="Disordered" evidence="1">
    <location>
        <begin position="75"/>
        <end position="104"/>
    </location>
</feature>
<dbReference type="Pfam" id="PF15410">
    <property type="entry name" value="PH_9"/>
    <property type="match status" value="1"/>
</dbReference>
<dbReference type="PRINTS" id="PR00683">
    <property type="entry name" value="SPECTRINPH"/>
</dbReference>
<evidence type="ECO:0000313" key="3">
    <source>
        <dbReference type="EMBL" id="JAA79263.1"/>
    </source>
</evidence>
<protein>
    <submittedName>
        <fullName evidence="3">Spectrin beta chain</fullName>
    </submittedName>
</protein>
<name>S4NUK6_9NEOP</name>
<sequence length="104" mass="11884">MSFYKDQKSYKATPDQHWRGEPPLDLNGAVVEVAANYTKKKHVFRLRLSNGAEFLLQAHDESEMGGWLEALRSRSAAPAPRSHTLPAHHAQEPKRRSFFTLKKN</sequence>
<feature type="region of interest" description="Disordered" evidence="1">
    <location>
        <begin position="1"/>
        <end position="21"/>
    </location>
</feature>
<reference evidence="3" key="2">
    <citation type="submission" date="2013-05" db="EMBL/GenBank/DDBJ databases">
        <authorList>
            <person name="Carter J.-M."/>
            <person name="Baker S.C."/>
            <person name="Pink R."/>
            <person name="Carter D.R.F."/>
            <person name="Collins A."/>
            <person name="Tomlin J."/>
            <person name="Gibbs M."/>
            <person name="Breuker C.J."/>
        </authorList>
    </citation>
    <scope>NUCLEOTIDE SEQUENCE</scope>
    <source>
        <tissue evidence="3">Ovary</tissue>
    </source>
</reference>
<dbReference type="Gene3D" id="2.30.29.30">
    <property type="entry name" value="Pleckstrin-homology domain (PH domain)/Phosphotyrosine-binding domain (PTB)"/>
    <property type="match status" value="1"/>
</dbReference>
<reference evidence="3" key="1">
    <citation type="journal article" date="2013" name="BMC Genomics">
        <title>Unscrambling butterfly oogenesis.</title>
        <authorList>
            <person name="Carter J.M."/>
            <person name="Baker S.C."/>
            <person name="Pink R."/>
            <person name="Carter D.R."/>
            <person name="Collins A."/>
            <person name="Tomlin J."/>
            <person name="Gibbs M."/>
            <person name="Breuker C.J."/>
        </authorList>
    </citation>
    <scope>NUCLEOTIDE SEQUENCE</scope>
    <source>
        <tissue evidence="3">Ovary</tissue>
    </source>
</reference>